<evidence type="ECO:0000313" key="4">
    <source>
        <dbReference type="Proteomes" id="UP001447008"/>
    </source>
</evidence>
<dbReference type="Pfam" id="PF08044">
    <property type="entry name" value="DUF1707"/>
    <property type="match status" value="1"/>
</dbReference>
<organism evidence="3 4">
    <name type="scientific">Pseudoalteromonas qingdaonensis</name>
    <dbReference type="NCBI Taxonomy" id="3131913"/>
    <lineage>
        <taxon>Bacteria</taxon>
        <taxon>Pseudomonadati</taxon>
        <taxon>Pseudomonadota</taxon>
        <taxon>Gammaproteobacteria</taxon>
        <taxon>Alteromonadales</taxon>
        <taxon>Pseudoalteromonadaceae</taxon>
        <taxon>Pseudoalteromonas</taxon>
    </lineage>
</organism>
<feature type="domain" description="DUF1707" evidence="1">
    <location>
        <begin position="15"/>
        <end position="59"/>
    </location>
</feature>
<feature type="domain" description="Cell wall-active antibiotics response LiaF-like C-terminal" evidence="2">
    <location>
        <begin position="107"/>
        <end position="194"/>
    </location>
</feature>
<proteinExistence type="predicted"/>
<dbReference type="PANTHER" id="PTHR40763:SF5">
    <property type="entry name" value="MEMBRANE PROTEIN"/>
    <property type="match status" value="1"/>
</dbReference>
<dbReference type="RefSeq" id="WP_342679553.1">
    <property type="nucleotide sequence ID" value="NZ_JBCGCU010000015.1"/>
</dbReference>
<evidence type="ECO:0000259" key="2">
    <source>
        <dbReference type="Pfam" id="PF09922"/>
    </source>
</evidence>
<dbReference type="InterPro" id="IPR024425">
    <property type="entry name" value="LiaF-like_C"/>
</dbReference>
<sequence length="234" mass="26259">MSVPVADRPLEQVKEEVIDQLILNYSHGEISAEAFERRLDAAYDSTEQEYLVTLVADLPLQADPRYQSEKAARLRPQYGRGDEQPIGESITTILSSDHRGGDWVVPKEIQIKNVLGTLELDFSNAIFSNPDVHIHLNCYLGSCEIYVPEGVDVVTQTTNIIASTSNQRVALGPRDQDRQRPRILLTGRNVLGSVEVSVKRTMKEKLKSFADNLRTLFDDGYDSGNGKDKSDKYY</sequence>
<keyword evidence="4" id="KW-1185">Reference proteome</keyword>
<dbReference type="Pfam" id="PF09922">
    <property type="entry name" value="LiaF-like_C"/>
    <property type="match status" value="1"/>
</dbReference>
<comment type="caution">
    <text evidence="3">The sequence shown here is derived from an EMBL/GenBank/DDBJ whole genome shotgun (WGS) entry which is preliminary data.</text>
</comment>
<dbReference type="PANTHER" id="PTHR40763">
    <property type="entry name" value="MEMBRANE PROTEIN-RELATED"/>
    <property type="match status" value="1"/>
</dbReference>
<evidence type="ECO:0000313" key="3">
    <source>
        <dbReference type="EMBL" id="MEM0516228.1"/>
    </source>
</evidence>
<evidence type="ECO:0000259" key="1">
    <source>
        <dbReference type="Pfam" id="PF08044"/>
    </source>
</evidence>
<dbReference type="Proteomes" id="UP001447008">
    <property type="component" value="Unassembled WGS sequence"/>
</dbReference>
<dbReference type="InterPro" id="IPR012551">
    <property type="entry name" value="DUF1707_SHOCT-like"/>
</dbReference>
<protein>
    <submittedName>
        <fullName evidence="3">LiaF domain-containing protein</fullName>
    </submittedName>
</protein>
<dbReference type="EMBL" id="JBCGCU010000015">
    <property type="protein sequence ID" value="MEM0516228.1"/>
    <property type="molecule type" value="Genomic_DNA"/>
</dbReference>
<name>A0ABU9N3F3_9GAMM</name>
<gene>
    <name evidence="3" type="ORF">WCN91_12540</name>
</gene>
<reference evidence="3 4" key="1">
    <citation type="submission" date="2024-03" db="EMBL/GenBank/DDBJ databases">
        <title>Pseudoalteromonas qingdaonensis sp. nov., isolated from the intestines of marine benthic organisms.</title>
        <authorList>
            <person name="Lin X."/>
            <person name="Fang S."/>
            <person name="Hu X."/>
        </authorList>
    </citation>
    <scope>NUCLEOTIDE SEQUENCE [LARGE SCALE GENOMIC DNA]</scope>
    <source>
        <strain evidence="3 4">YIC-827</strain>
    </source>
</reference>
<accession>A0ABU9N3F3</accession>